<evidence type="ECO:0000256" key="1">
    <source>
        <dbReference type="SAM" id="Phobius"/>
    </source>
</evidence>
<dbReference type="EMBL" id="JACHGK010000013">
    <property type="protein sequence ID" value="MBB6446740.1"/>
    <property type="molecule type" value="Genomic_DNA"/>
</dbReference>
<comment type="caution">
    <text evidence="2">The sequence shown here is derived from an EMBL/GenBank/DDBJ whole genome shotgun (WGS) entry which is preliminary data.</text>
</comment>
<name>A0A7X0LWN5_9BACI</name>
<keyword evidence="1" id="KW-0812">Transmembrane</keyword>
<dbReference type="Proteomes" id="UP000531594">
    <property type="component" value="Unassembled WGS sequence"/>
</dbReference>
<feature type="transmembrane region" description="Helical" evidence="1">
    <location>
        <begin position="6"/>
        <end position="28"/>
    </location>
</feature>
<reference evidence="2 3" key="1">
    <citation type="submission" date="2020-08" db="EMBL/GenBank/DDBJ databases">
        <title>Genomic Encyclopedia of Type Strains, Phase IV (KMG-IV): sequencing the most valuable type-strain genomes for metagenomic binning, comparative biology and taxonomic classification.</title>
        <authorList>
            <person name="Goeker M."/>
        </authorList>
    </citation>
    <scope>NUCLEOTIDE SEQUENCE [LARGE SCALE GENOMIC DNA]</scope>
    <source>
        <strain evidence="2 3">DSM 5391</strain>
    </source>
</reference>
<organism evidence="2 3">
    <name type="scientific">Bacillus benzoevorans</name>
    <dbReference type="NCBI Taxonomy" id="1456"/>
    <lineage>
        <taxon>Bacteria</taxon>
        <taxon>Bacillati</taxon>
        <taxon>Bacillota</taxon>
        <taxon>Bacilli</taxon>
        <taxon>Bacillales</taxon>
        <taxon>Bacillaceae</taxon>
        <taxon>Bacillus</taxon>
    </lineage>
</organism>
<sequence length="144" mass="16927">MFYRILIFLHVLGAIGTIGPFFILLPIVKKLRTSRDVEITAYLSTFWFVIRLTKHSGHLLVISGVLLTVLGPWTWRTPWIMMTLVILFASLFFLARAFSPKLRKFPEKDANKEELADKLRRSLWMYIIILLAMLWFMVVKPTLW</sequence>
<dbReference type="AlphaFoldDB" id="A0A7X0LWN5"/>
<dbReference type="RefSeq" id="WP_184528016.1">
    <property type="nucleotide sequence ID" value="NZ_JACHGK010000013.1"/>
</dbReference>
<gene>
    <name evidence="2" type="ORF">HNR53_003404</name>
</gene>
<keyword evidence="1" id="KW-0472">Membrane</keyword>
<keyword evidence="1" id="KW-1133">Transmembrane helix</keyword>
<accession>A0A7X0LWN5</accession>
<feature type="transmembrane region" description="Helical" evidence="1">
    <location>
        <begin position="119"/>
        <end position="138"/>
    </location>
</feature>
<protein>
    <submittedName>
        <fullName evidence="2">Putative membrane protein</fullName>
    </submittedName>
</protein>
<feature type="transmembrane region" description="Helical" evidence="1">
    <location>
        <begin position="56"/>
        <end position="73"/>
    </location>
</feature>
<feature type="transmembrane region" description="Helical" evidence="1">
    <location>
        <begin position="79"/>
        <end position="98"/>
    </location>
</feature>
<keyword evidence="3" id="KW-1185">Reference proteome</keyword>
<evidence type="ECO:0000313" key="2">
    <source>
        <dbReference type="EMBL" id="MBB6446740.1"/>
    </source>
</evidence>
<evidence type="ECO:0000313" key="3">
    <source>
        <dbReference type="Proteomes" id="UP000531594"/>
    </source>
</evidence>
<proteinExistence type="predicted"/>